<keyword evidence="9" id="KW-1185">Reference proteome</keyword>
<sequence>MTSNDIPVEKRALHVPALDELCTVLQKGLLTNFEDVSVKVVPCPNLTEKPFTLAAPGICGSPRLADVGGVPYLVPLAQRDKVYNFDTVARLVDLPGAFIIGAGAGNICTVNCELMPNIVTSSDCTHGDNQSRAAFICPDDGILMVKQYSKKEFFILGNLMASEGKAGEVIEIKATKRTGPENFVTQMRETLAQHYGTKPVGLGGTFLIEQGNAKLHVMPDYSPVPLNTNEEVDSWLKFREASSPLVCLSVFISHDPGLDLRVEHTHCFRQYNEGGHYHYDTTPDTVSYRGYFVPAEFMYRLDRPPPT</sequence>
<dbReference type="Pfam" id="PF08925">
    <property type="entry name" value="DUF1907"/>
    <property type="match status" value="1"/>
</dbReference>
<evidence type="ECO:0000256" key="5">
    <source>
        <dbReference type="ARBA" id="ARBA00022833"/>
    </source>
</evidence>
<dbReference type="OrthoDB" id="5119241at2759"/>
<dbReference type="GO" id="GO:0008270">
    <property type="term" value="F:zinc ion binding"/>
    <property type="evidence" value="ECO:0007669"/>
    <property type="project" value="TreeGrafter"/>
</dbReference>
<keyword evidence="3" id="KW-0479">Metal-binding</keyword>
<evidence type="ECO:0000256" key="6">
    <source>
        <dbReference type="ARBA" id="ARBA00023242"/>
    </source>
</evidence>
<dbReference type="InterPro" id="IPR015021">
    <property type="entry name" value="C11orf54_DUF1907"/>
</dbReference>
<evidence type="ECO:0000259" key="7">
    <source>
        <dbReference type="SMART" id="SM01168"/>
    </source>
</evidence>
<organism evidence="8 9">
    <name type="scientific">Holothuria leucospilota</name>
    <name type="common">Black long sea cucumber</name>
    <name type="synonym">Mertensiothuria leucospilota</name>
    <dbReference type="NCBI Taxonomy" id="206669"/>
    <lineage>
        <taxon>Eukaryota</taxon>
        <taxon>Metazoa</taxon>
        <taxon>Echinodermata</taxon>
        <taxon>Eleutherozoa</taxon>
        <taxon>Echinozoa</taxon>
        <taxon>Holothuroidea</taxon>
        <taxon>Aspidochirotacea</taxon>
        <taxon>Aspidochirotida</taxon>
        <taxon>Holothuriidae</taxon>
        <taxon>Holothuria</taxon>
    </lineage>
</organism>
<evidence type="ECO:0000256" key="1">
    <source>
        <dbReference type="ARBA" id="ARBA00004123"/>
    </source>
</evidence>
<name>A0A9Q1HFH3_HOLLE</name>
<dbReference type="PANTHER" id="PTHR13204">
    <property type="entry name" value="PTD012 PROTEIN"/>
    <property type="match status" value="1"/>
</dbReference>
<protein>
    <submittedName>
        <fullName evidence="8">Ester hydrolase C11orf54</fullName>
    </submittedName>
</protein>
<comment type="subcellular location">
    <subcellularLocation>
        <location evidence="1">Nucleus</location>
    </subcellularLocation>
</comment>
<dbReference type="SMART" id="SM01168">
    <property type="entry name" value="DUF1907"/>
    <property type="match status" value="1"/>
</dbReference>
<comment type="caution">
    <text evidence="8">The sequence shown here is derived from an EMBL/GenBank/DDBJ whole genome shotgun (WGS) entry which is preliminary data.</text>
</comment>
<comment type="subunit">
    <text evidence="2">Monomer.</text>
</comment>
<dbReference type="GO" id="GO:0016788">
    <property type="term" value="F:hydrolase activity, acting on ester bonds"/>
    <property type="evidence" value="ECO:0007669"/>
    <property type="project" value="TreeGrafter"/>
</dbReference>
<evidence type="ECO:0000256" key="4">
    <source>
        <dbReference type="ARBA" id="ARBA00022801"/>
    </source>
</evidence>
<evidence type="ECO:0000313" key="8">
    <source>
        <dbReference type="EMBL" id="KAJ8043980.1"/>
    </source>
</evidence>
<evidence type="ECO:0000256" key="3">
    <source>
        <dbReference type="ARBA" id="ARBA00022723"/>
    </source>
</evidence>
<dbReference type="EMBL" id="JAIZAY010000004">
    <property type="protein sequence ID" value="KAJ8043980.1"/>
    <property type="molecule type" value="Genomic_DNA"/>
</dbReference>
<dbReference type="PANTHER" id="PTHR13204:SF1">
    <property type="entry name" value="ESTER HYDROLASE C11ORF54"/>
    <property type="match status" value="1"/>
</dbReference>
<dbReference type="SUPFAM" id="SSF117856">
    <property type="entry name" value="AF0104/ALDC/Ptd012-like"/>
    <property type="match status" value="1"/>
</dbReference>
<evidence type="ECO:0000313" key="9">
    <source>
        <dbReference type="Proteomes" id="UP001152320"/>
    </source>
</evidence>
<proteinExistence type="predicted"/>
<keyword evidence="6" id="KW-0539">Nucleus</keyword>
<dbReference type="AlphaFoldDB" id="A0A9Q1HFH3"/>
<evidence type="ECO:0000256" key="2">
    <source>
        <dbReference type="ARBA" id="ARBA00011245"/>
    </source>
</evidence>
<feature type="domain" description="DUF1907" evidence="7">
    <location>
        <begin position="24"/>
        <end position="301"/>
    </location>
</feature>
<accession>A0A9Q1HFH3</accession>
<dbReference type="Proteomes" id="UP001152320">
    <property type="component" value="Chromosome 4"/>
</dbReference>
<dbReference type="GO" id="GO:0005634">
    <property type="term" value="C:nucleus"/>
    <property type="evidence" value="ECO:0007669"/>
    <property type="project" value="UniProtKB-SubCell"/>
</dbReference>
<reference evidence="8" key="1">
    <citation type="submission" date="2021-10" db="EMBL/GenBank/DDBJ databases">
        <title>Tropical sea cucumber genome reveals ecological adaptation and Cuvierian tubules defense mechanism.</title>
        <authorList>
            <person name="Chen T."/>
        </authorList>
    </citation>
    <scope>NUCLEOTIDE SEQUENCE</scope>
    <source>
        <strain evidence="8">Nanhai2018</strain>
        <tissue evidence="8">Muscle</tissue>
    </source>
</reference>
<keyword evidence="4 8" id="KW-0378">Hydrolase</keyword>
<keyword evidence="5" id="KW-0862">Zinc</keyword>
<dbReference type="CDD" id="cd17298">
    <property type="entry name" value="DUF1907"/>
    <property type="match status" value="1"/>
</dbReference>
<gene>
    <name evidence="8" type="ORF">HOLleu_11311</name>
</gene>